<organism evidence="2">
    <name type="scientific">viral metagenome</name>
    <dbReference type="NCBI Taxonomy" id="1070528"/>
    <lineage>
        <taxon>unclassified sequences</taxon>
        <taxon>metagenomes</taxon>
        <taxon>organismal metagenomes</taxon>
    </lineage>
</organism>
<dbReference type="AlphaFoldDB" id="A0A6C0IG20"/>
<feature type="transmembrane region" description="Helical" evidence="1">
    <location>
        <begin position="6"/>
        <end position="26"/>
    </location>
</feature>
<keyword evidence="1" id="KW-0472">Membrane</keyword>
<dbReference type="EMBL" id="MN740169">
    <property type="protein sequence ID" value="QHT91759.1"/>
    <property type="molecule type" value="Genomic_DNA"/>
</dbReference>
<keyword evidence="1" id="KW-0812">Transmembrane</keyword>
<feature type="transmembrane region" description="Helical" evidence="1">
    <location>
        <begin position="33"/>
        <end position="53"/>
    </location>
</feature>
<reference evidence="2" key="1">
    <citation type="journal article" date="2020" name="Nature">
        <title>Giant virus diversity and host interactions through global metagenomics.</title>
        <authorList>
            <person name="Schulz F."/>
            <person name="Roux S."/>
            <person name="Paez-Espino D."/>
            <person name="Jungbluth S."/>
            <person name="Walsh D.A."/>
            <person name="Denef V.J."/>
            <person name="McMahon K.D."/>
            <person name="Konstantinidis K.T."/>
            <person name="Eloe-Fadrosh E.A."/>
            <person name="Kyrpides N.C."/>
            <person name="Woyke T."/>
        </authorList>
    </citation>
    <scope>NUCLEOTIDE SEQUENCE</scope>
    <source>
        <strain evidence="2">GVMAG-M-3300023184-86</strain>
    </source>
</reference>
<sequence>MNAIQIRFILFLFGCIGMRILFVIIAKNVSIKYLYYLGYLALIMPIAFMYIYLTGSRKTGPEVLGDKIWWNNLRPLHALLYGLFSYNAIQGNPNSWIFLFLDVIIGLISFLTFHYINGDFHKLM</sequence>
<evidence type="ECO:0000256" key="1">
    <source>
        <dbReference type="SAM" id="Phobius"/>
    </source>
</evidence>
<proteinExistence type="predicted"/>
<feature type="transmembrane region" description="Helical" evidence="1">
    <location>
        <begin position="96"/>
        <end position="116"/>
    </location>
</feature>
<evidence type="ECO:0000313" key="2">
    <source>
        <dbReference type="EMBL" id="QHT91759.1"/>
    </source>
</evidence>
<name>A0A6C0IG20_9ZZZZ</name>
<protein>
    <submittedName>
        <fullName evidence="2">Uncharacterized protein</fullName>
    </submittedName>
</protein>
<keyword evidence="1" id="KW-1133">Transmembrane helix</keyword>
<accession>A0A6C0IG20</accession>